<evidence type="ECO:0000313" key="1">
    <source>
        <dbReference type="EMBL" id="CAG8637378.1"/>
    </source>
</evidence>
<keyword evidence="2" id="KW-1185">Reference proteome</keyword>
<sequence length="152" mass="17279">IPKENGKPSIAKDIKLWKNEELSNFSLQDLQDRATREIGRIMPIITSVKDYSRVCPLYAAVLHDHCRESNKEISLIVLPFKKQNKRIANGERLMLNACRDLPGVFYHHLGHAPSACIENKFLNLHSNPLKVLSSPAEIVYSAIERIPLVVNR</sequence>
<feature type="non-terminal residue" evidence="1">
    <location>
        <position position="152"/>
    </location>
</feature>
<dbReference type="AlphaFoldDB" id="A0A9N9DGE7"/>
<accession>A0A9N9DGE7</accession>
<name>A0A9N9DGE7_FUNMO</name>
<comment type="caution">
    <text evidence="1">The sequence shown here is derived from an EMBL/GenBank/DDBJ whole genome shotgun (WGS) entry which is preliminary data.</text>
</comment>
<dbReference type="Proteomes" id="UP000789375">
    <property type="component" value="Unassembled WGS sequence"/>
</dbReference>
<reference evidence="1" key="1">
    <citation type="submission" date="2021-06" db="EMBL/GenBank/DDBJ databases">
        <authorList>
            <person name="Kallberg Y."/>
            <person name="Tangrot J."/>
            <person name="Rosling A."/>
        </authorList>
    </citation>
    <scope>NUCLEOTIDE SEQUENCE</scope>
    <source>
        <strain evidence="1">87-6 pot B 2015</strain>
    </source>
</reference>
<evidence type="ECO:0000313" key="2">
    <source>
        <dbReference type="Proteomes" id="UP000789375"/>
    </source>
</evidence>
<protein>
    <submittedName>
        <fullName evidence="1">263_t:CDS:1</fullName>
    </submittedName>
</protein>
<gene>
    <name evidence="1" type="ORF">FMOSSE_LOCUS10806</name>
</gene>
<dbReference type="EMBL" id="CAJVPP010003797">
    <property type="protein sequence ID" value="CAG8637378.1"/>
    <property type="molecule type" value="Genomic_DNA"/>
</dbReference>
<proteinExistence type="predicted"/>
<organism evidence="1 2">
    <name type="scientific">Funneliformis mosseae</name>
    <name type="common">Endomycorrhizal fungus</name>
    <name type="synonym">Glomus mosseae</name>
    <dbReference type="NCBI Taxonomy" id="27381"/>
    <lineage>
        <taxon>Eukaryota</taxon>
        <taxon>Fungi</taxon>
        <taxon>Fungi incertae sedis</taxon>
        <taxon>Mucoromycota</taxon>
        <taxon>Glomeromycotina</taxon>
        <taxon>Glomeromycetes</taxon>
        <taxon>Glomerales</taxon>
        <taxon>Glomeraceae</taxon>
        <taxon>Funneliformis</taxon>
    </lineage>
</organism>